<keyword evidence="1" id="KW-0812">Transmembrane</keyword>
<proteinExistence type="predicted"/>
<keyword evidence="3" id="KW-1185">Reference proteome</keyword>
<evidence type="ECO:0000313" key="2">
    <source>
        <dbReference type="EMBL" id="KHG24562.1"/>
    </source>
</evidence>
<sequence length="52" mass="5995">MIIYGGDCHDSCMHICFLFHTARIGYIFFKIVGIVRVLLGMICNWILIGSFR</sequence>
<reference evidence="3" key="1">
    <citation type="submission" date="2014-09" db="EMBL/GenBank/DDBJ databases">
        <authorList>
            <person name="Mudge J."/>
            <person name="Ramaraj T."/>
            <person name="Lindquist I.E."/>
            <person name="Bharti A.K."/>
            <person name="Sundararajan A."/>
            <person name="Cameron C.T."/>
            <person name="Woodward J.E."/>
            <person name="May G.D."/>
            <person name="Brubaker C."/>
            <person name="Broadhvest J."/>
            <person name="Wilkins T.A."/>
        </authorList>
    </citation>
    <scope>NUCLEOTIDE SEQUENCE</scope>
    <source>
        <strain evidence="3">cv. AKA8401</strain>
    </source>
</reference>
<keyword evidence="1" id="KW-0472">Membrane</keyword>
<dbReference type="AlphaFoldDB" id="A0A0B0PI27"/>
<evidence type="ECO:0000256" key="1">
    <source>
        <dbReference type="SAM" id="Phobius"/>
    </source>
</evidence>
<protein>
    <submittedName>
        <fullName evidence="2">Uncharacterized protein</fullName>
    </submittedName>
</protein>
<feature type="transmembrane region" description="Helical" evidence="1">
    <location>
        <begin position="27"/>
        <end position="48"/>
    </location>
</feature>
<organism evidence="2 3">
    <name type="scientific">Gossypium arboreum</name>
    <name type="common">Tree cotton</name>
    <name type="synonym">Gossypium nanking</name>
    <dbReference type="NCBI Taxonomy" id="29729"/>
    <lineage>
        <taxon>Eukaryota</taxon>
        <taxon>Viridiplantae</taxon>
        <taxon>Streptophyta</taxon>
        <taxon>Embryophyta</taxon>
        <taxon>Tracheophyta</taxon>
        <taxon>Spermatophyta</taxon>
        <taxon>Magnoliopsida</taxon>
        <taxon>eudicotyledons</taxon>
        <taxon>Gunneridae</taxon>
        <taxon>Pentapetalae</taxon>
        <taxon>rosids</taxon>
        <taxon>malvids</taxon>
        <taxon>Malvales</taxon>
        <taxon>Malvaceae</taxon>
        <taxon>Malvoideae</taxon>
        <taxon>Gossypium</taxon>
    </lineage>
</organism>
<dbReference type="EMBL" id="KN429228">
    <property type="protein sequence ID" value="KHG24562.1"/>
    <property type="molecule type" value="Genomic_DNA"/>
</dbReference>
<accession>A0A0B0PI27</accession>
<gene>
    <name evidence="2" type="ORF">F383_31283</name>
</gene>
<keyword evidence="1" id="KW-1133">Transmembrane helix</keyword>
<name>A0A0B0PI27_GOSAR</name>
<dbReference type="Proteomes" id="UP000032142">
    <property type="component" value="Unassembled WGS sequence"/>
</dbReference>
<evidence type="ECO:0000313" key="3">
    <source>
        <dbReference type="Proteomes" id="UP000032142"/>
    </source>
</evidence>